<name>A0AAV9EKT0_ACOCL</name>
<reference evidence="3" key="2">
    <citation type="submission" date="2023-06" db="EMBL/GenBank/DDBJ databases">
        <authorList>
            <person name="Ma L."/>
            <person name="Liu K.-W."/>
            <person name="Li Z."/>
            <person name="Hsiao Y.-Y."/>
            <person name="Qi Y."/>
            <person name="Fu T."/>
            <person name="Tang G."/>
            <person name="Zhang D."/>
            <person name="Sun W.-H."/>
            <person name="Liu D.-K."/>
            <person name="Li Y."/>
            <person name="Chen G.-Z."/>
            <person name="Liu X.-D."/>
            <person name="Liao X.-Y."/>
            <person name="Jiang Y.-T."/>
            <person name="Yu X."/>
            <person name="Hao Y."/>
            <person name="Huang J."/>
            <person name="Zhao X.-W."/>
            <person name="Ke S."/>
            <person name="Chen Y.-Y."/>
            <person name="Wu W.-L."/>
            <person name="Hsu J.-L."/>
            <person name="Lin Y.-F."/>
            <person name="Huang M.-D."/>
            <person name="Li C.-Y."/>
            <person name="Huang L."/>
            <person name="Wang Z.-W."/>
            <person name="Zhao X."/>
            <person name="Zhong W.-Y."/>
            <person name="Peng D.-H."/>
            <person name="Ahmad S."/>
            <person name="Lan S."/>
            <person name="Zhang J.-S."/>
            <person name="Tsai W.-C."/>
            <person name="Van De Peer Y."/>
            <person name="Liu Z.-J."/>
        </authorList>
    </citation>
    <scope>NUCLEOTIDE SEQUENCE</scope>
    <source>
        <strain evidence="3">CP</strain>
        <tissue evidence="3">Leaves</tissue>
    </source>
</reference>
<evidence type="ECO:0000313" key="4">
    <source>
        <dbReference type="Proteomes" id="UP001180020"/>
    </source>
</evidence>
<gene>
    <name evidence="3" type="ORF">QJS10_CPA06g00581</name>
</gene>
<evidence type="ECO:0000256" key="2">
    <source>
        <dbReference type="SAM" id="SignalP"/>
    </source>
</evidence>
<feature type="signal peptide" evidence="2">
    <location>
        <begin position="1"/>
        <end position="26"/>
    </location>
</feature>
<organism evidence="3 4">
    <name type="scientific">Acorus calamus</name>
    <name type="common">Sweet flag</name>
    <dbReference type="NCBI Taxonomy" id="4465"/>
    <lineage>
        <taxon>Eukaryota</taxon>
        <taxon>Viridiplantae</taxon>
        <taxon>Streptophyta</taxon>
        <taxon>Embryophyta</taxon>
        <taxon>Tracheophyta</taxon>
        <taxon>Spermatophyta</taxon>
        <taxon>Magnoliopsida</taxon>
        <taxon>Liliopsida</taxon>
        <taxon>Acoraceae</taxon>
        <taxon>Acorus</taxon>
    </lineage>
</organism>
<evidence type="ECO:0000313" key="3">
    <source>
        <dbReference type="EMBL" id="KAK1314346.1"/>
    </source>
</evidence>
<feature type="region of interest" description="Disordered" evidence="1">
    <location>
        <begin position="80"/>
        <end position="100"/>
    </location>
</feature>
<evidence type="ECO:0000256" key="1">
    <source>
        <dbReference type="SAM" id="MobiDB-lite"/>
    </source>
</evidence>
<proteinExistence type="predicted"/>
<evidence type="ECO:0008006" key="5">
    <source>
        <dbReference type="Google" id="ProtNLM"/>
    </source>
</evidence>
<dbReference type="Pfam" id="PF17181">
    <property type="entry name" value="EPF"/>
    <property type="match status" value="1"/>
</dbReference>
<dbReference type="Proteomes" id="UP001180020">
    <property type="component" value="Unassembled WGS sequence"/>
</dbReference>
<dbReference type="EMBL" id="JAUJYO010000006">
    <property type="protein sequence ID" value="KAK1314346.1"/>
    <property type="molecule type" value="Genomic_DNA"/>
</dbReference>
<keyword evidence="2" id="KW-0732">Signal</keyword>
<reference evidence="3" key="1">
    <citation type="journal article" date="2023" name="Nat. Commun.">
        <title>Diploid and tetraploid genomes of Acorus and the evolution of monocots.</title>
        <authorList>
            <person name="Ma L."/>
            <person name="Liu K.W."/>
            <person name="Li Z."/>
            <person name="Hsiao Y.Y."/>
            <person name="Qi Y."/>
            <person name="Fu T."/>
            <person name="Tang G.D."/>
            <person name="Zhang D."/>
            <person name="Sun W.H."/>
            <person name="Liu D.K."/>
            <person name="Li Y."/>
            <person name="Chen G.Z."/>
            <person name="Liu X.D."/>
            <person name="Liao X.Y."/>
            <person name="Jiang Y.T."/>
            <person name="Yu X."/>
            <person name="Hao Y."/>
            <person name="Huang J."/>
            <person name="Zhao X.W."/>
            <person name="Ke S."/>
            <person name="Chen Y.Y."/>
            <person name="Wu W.L."/>
            <person name="Hsu J.L."/>
            <person name="Lin Y.F."/>
            <person name="Huang M.D."/>
            <person name="Li C.Y."/>
            <person name="Huang L."/>
            <person name="Wang Z.W."/>
            <person name="Zhao X."/>
            <person name="Zhong W.Y."/>
            <person name="Peng D.H."/>
            <person name="Ahmad S."/>
            <person name="Lan S."/>
            <person name="Zhang J.S."/>
            <person name="Tsai W.C."/>
            <person name="Van de Peer Y."/>
            <person name="Liu Z.J."/>
        </authorList>
    </citation>
    <scope>NUCLEOTIDE SEQUENCE</scope>
    <source>
        <strain evidence="3">CP</strain>
    </source>
</reference>
<accession>A0AAV9EKT0</accession>
<feature type="compositionally biased region" description="Polar residues" evidence="1">
    <location>
        <begin position="88"/>
        <end position="100"/>
    </location>
</feature>
<dbReference type="AlphaFoldDB" id="A0AAV9EKT0"/>
<sequence length="100" mass="10111">MAGSTTFKLFMVLLLALFLAVSVAAAGDVALESTEPLQGEIPAAAATGILKSSRKLIGSSPPTCNGQCGGCVPCNRHLVSGDGGRTKLQASSNADSIEFD</sequence>
<protein>
    <recommendedName>
        <fullName evidence="5">Epidermal patterning factor-like protein</fullName>
    </recommendedName>
</protein>
<keyword evidence="4" id="KW-1185">Reference proteome</keyword>
<feature type="chain" id="PRO_5043922653" description="Epidermal patterning factor-like protein" evidence="2">
    <location>
        <begin position="27"/>
        <end position="100"/>
    </location>
</feature>
<comment type="caution">
    <text evidence="3">The sequence shown here is derived from an EMBL/GenBank/DDBJ whole genome shotgun (WGS) entry which is preliminary data.</text>
</comment>